<proteinExistence type="predicted"/>
<reference evidence="2 3" key="1">
    <citation type="submission" date="2016-10" db="EMBL/GenBank/DDBJ databases">
        <title>Draft genome sequence of Coniochaeta ligniaria NRRL30616, a lignocellulolytic fungus for bioabatement of inhibitors in plant biomass hydrolysates.</title>
        <authorList>
            <consortium name="DOE Joint Genome Institute"/>
            <person name="Jimenez D.J."/>
            <person name="Hector R.E."/>
            <person name="Riley R."/>
            <person name="Sun H."/>
            <person name="Grigoriev I.V."/>
            <person name="Van Elsas J.D."/>
            <person name="Nichols N.N."/>
        </authorList>
    </citation>
    <scope>NUCLEOTIDE SEQUENCE [LARGE SCALE GENOMIC DNA]</scope>
    <source>
        <strain evidence="2 3">NRRL 30616</strain>
    </source>
</reference>
<evidence type="ECO:0000313" key="3">
    <source>
        <dbReference type="Proteomes" id="UP000182658"/>
    </source>
</evidence>
<organism evidence="2 3">
    <name type="scientific">Coniochaeta ligniaria NRRL 30616</name>
    <dbReference type="NCBI Taxonomy" id="1408157"/>
    <lineage>
        <taxon>Eukaryota</taxon>
        <taxon>Fungi</taxon>
        <taxon>Dikarya</taxon>
        <taxon>Ascomycota</taxon>
        <taxon>Pezizomycotina</taxon>
        <taxon>Sordariomycetes</taxon>
        <taxon>Sordariomycetidae</taxon>
        <taxon>Coniochaetales</taxon>
        <taxon>Coniochaetaceae</taxon>
        <taxon>Coniochaeta</taxon>
    </lineage>
</organism>
<dbReference type="InterPro" id="IPR001810">
    <property type="entry name" value="F-box_dom"/>
</dbReference>
<dbReference type="InParanoid" id="A0A1J7IVU9"/>
<dbReference type="EMBL" id="KV875102">
    <property type="protein sequence ID" value="OIW25233.1"/>
    <property type="molecule type" value="Genomic_DNA"/>
</dbReference>
<evidence type="ECO:0000259" key="1">
    <source>
        <dbReference type="Pfam" id="PF00646"/>
    </source>
</evidence>
<feature type="domain" description="F-box" evidence="1">
    <location>
        <begin position="44"/>
        <end position="75"/>
    </location>
</feature>
<keyword evidence="3" id="KW-1185">Reference proteome</keyword>
<gene>
    <name evidence="2" type="ORF">CONLIGDRAFT_673357</name>
</gene>
<accession>A0A1J7IVU9</accession>
<dbReference type="AlphaFoldDB" id="A0A1J7IVU9"/>
<dbReference type="Proteomes" id="UP000182658">
    <property type="component" value="Unassembled WGS sequence"/>
</dbReference>
<evidence type="ECO:0000313" key="2">
    <source>
        <dbReference type="EMBL" id="OIW25233.1"/>
    </source>
</evidence>
<dbReference type="Pfam" id="PF00646">
    <property type="entry name" value="F-box"/>
    <property type="match status" value="1"/>
</dbReference>
<sequence length="379" mass="43094">MPRQSIADSDSAKGDVAEAKTLASSVILKKKSFTSQAPRLAPIHGLPNELLLEISKHLPAPPRAALALVSPGTMTLLGQEIVKIGANIRFDWRKKQSIREFRNLIRHDSCPTPRDDLCSCPHEAAPCPSRKDKELGMTNLGCSSFPLPPFEMVSEIMTSFEAGDSYKALPAKDISYLTGFREVATGQRLAINRAEFRIRNRSLAFKVETGLEPQVVRDLQHTGRMPHICKHVRWVKEYPFLGLHKNSFTDCPILARSYANIHDGFWQWFDGQFDSSNVTAQNHKHNNLDMVFGIVRKCDDCYIQFCLNLVPRPDTPDRRLLVFTVWKNLGTGKQDNIWKTHVGRPCSASGSQWPYVFHSYEWQQFMSTKYEKCDRIYVV</sequence>
<name>A0A1J7IVU9_9PEZI</name>
<protein>
    <recommendedName>
        <fullName evidence="1">F-box domain-containing protein</fullName>
    </recommendedName>
</protein>